<name>A0ABW7Y7X2_STRCE</name>
<dbReference type="Gene3D" id="3.20.20.70">
    <property type="entry name" value="Aldolase class I"/>
    <property type="match status" value="1"/>
</dbReference>
<dbReference type="InterPro" id="IPR013785">
    <property type="entry name" value="Aldolase_TIM"/>
</dbReference>
<evidence type="ECO:0000313" key="1">
    <source>
        <dbReference type="EMBL" id="MFI5678220.1"/>
    </source>
</evidence>
<gene>
    <name evidence="1" type="ORF">ACIA8P_26735</name>
</gene>
<dbReference type="Proteomes" id="UP001612415">
    <property type="component" value="Unassembled WGS sequence"/>
</dbReference>
<accession>A0ABW7Y7X2</accession>
<organism evidence="1 2">
    <name type="scientific">Streptomyces cellulosae</name>
    <dbReference type="NCBI Taxonomy" id="1968"/>
    <lineage>
        <taxon>Bacteria</taxon>
        <taxon>Bacillati</taxon>
        <taxon>Actinomycetota</taxon>
        <taxon>Actinomycetes</taxon>
        <taxon>Kitasatosporales</taxon>
        <taxon>Streptomycetaceae</taxon>
        <taxon>Streptomyces</taxon>
    </lineage>
</organism>
<dbReference type="EMBL" id="JBITDC010000010">
    <property type="protein sequence ID" value="MFI5678220.1"/>
    <property type="molecule type" value="Genomic_DNA"/>
</dbReference>
<sequence length="383" mass="41191">MTIQLPDGTGRLRTYEPRTDPLAVTTGAPFTSRTVFSAAHVVADPYADVSPDSPAAVDWDATLAFRRHLWSHGLGVAEAMDTAQRGMGLDWAGAAELIRRSAAEAKSVGGLVACGVGTDQIASGTPAEVRAAYEEQLAVVEEAGAQAILMASRALAAAATGPEDYLEIYGHLLRQSAEPVILHWLGPMFDPALEGYWGSSDLDAATDTFLEVIAAHPDKVDGIKVSLLDAEREVDLRRRLPQGVRCYTGDDFNYPELIAGDEQGFSHALLGIFDPLGPLAAQAVRVLDTGDTAGFRDLLDPTVELSRHLFQPPTRFYKTGVVFLAWLAGHQSHFTMVGGLQSARSLPHLARAYELADGLGLFPDPKLAEERMKTLLSVYGVDR</sequence>
<protein>
    <submittedName>
        <fullName evidence="1">Dihydrodipicolinate synthase family protein</fullName>
    </submittedName>
</protein>
<reference evidence="1 2" key="1">
    <citation type="submission" date="2024-10" db="EMBL/GenBank/DDBJ databases">
        <title>The Natural Products Discovery Center: Release of the First 8490 Sequenced Strains for Exploring Actinobacteria Biosynthetic Diversity.</title>
        <authorList>
            <person name="Kalkreuter E."/>
            <person name="Kautsar S.A."/>
            <person name="Yang D."/>
            <person name="Bader C.D."/>
            <person name="Teijaro C.N."/>
            <person name="Fluegel L."/>
            <person name="Davis C.M."/>
            <person name="Simpson J.R."/>
            <person name="Lauterbach L."/>
            <person name="Steele A.D."/>
            <person name="Gui C."/>
            <person name="Meng S."/>
            <person name="Li G."/>
            <person name="Viehrig K."/>
            <person name="Ye F."/>
            <person name="Su P."/>
            <person name="Kiefer A.F."/>
            <person name="Nichols A."/>
            <person name="Cepeda A.J."/>
            <person name="Yan W."/>
            <person name="Fan B."/>
            <person name="Jiang Y."/>
            <person name="Adhikari A."/>
            <person name="Zheng C.-J."/>
            <person name="Schuster L."/>
            <person name="Cowan T.M."/>
            <person name="Smanski M.J."/>
            <person name="Chevrette M.G."/>
            <person name="De Carvalho L.P.S."/>
            <person name="Shen B."/>
        </authorList>
    </citation>
    <scope>NUCLEOTIDE SEQUENCE [LARGE SCALE GENOMIC DNA]</scope>
    <source>
        <strain evidence="1 2">NPDC051599</strain>
    </source>
</reference>
<evidence type="ECO:0000313" key="2">
    <source>
        <dbReference type="Proteomes" id="UP001612415"/>
    </source>
</evidence>
<keyword evidence="2" id="KW-1185">Reference proteome</keyword>
<proteinExistence type="predicted"/>
<dbReference type="RefSeq" id="WP_398658777.1">
    <property type="nucleotide sequence ID" value="NZ_JBITDC010000010.1"/>
</dbReference>
<dbReference type="InterPro" id="IPR009334">
    <property type="entry name" value="DUF993"/>
</dbReference>
<comment type="caution">
    <text evidence="1">The sequence shown here is derived from an EMBL/GenBank/DDBJ whole genome shotgun (WGS) entry which is preliminary data.</text>
</comment>
<dbReference type="SUPFAM" id="SSF51569">
    <property type="entry name" value="Aldolase"/>
    <property type="match status" value="1"/>
</dbReference>
<dbReference type="Pfam" id="PF06187">
    <property type="entry name" value="DUF993"/>
    <property type="match status" value="1"/>
</dbReference>